<evidence type="ECO:0000313" key="2">
    <source>
        <dbReference type="Proteomes" id="UP000789396"/>
    </source>
</evidence>
<dbReference type="Proteomes" id="UP000789396">
    <property type="component" value="Unassembled WGS sequence"/>
</dbReference>
<accession>A0A9N9JWU0</accession>
<dbReference type="EMBL" id="CAJVPZ010072196">
    <property type="protein sequence ID" value="CAG8801293.1"/>
    <property type="molecule type" value="Genomic_DNA"/>
</dbReference>
<gene>
    <name evidence="1" type="ORF">RFULGI_LOCUS17755</name>
</gene>
<protein>
    <submittedName>
        <fullName evidence="1">6410_t:CDS:1</fullName>
    </submittedName>
</protein>
<proteinExistence type="predicted"/>
<feature type="non-terminal residue" evidence="1">
    <location>
        <position position="61"/>
    </location>
</feature>
<keyword evidence="2" id="KW-1185">Reference proteome</keyword>
<reference evidence="1" key="1">
    <citation type="submission" date="2021-06" db="EMBL/GenBank/DDBJ databases">
        <authorList>
            <person name="Kallberg Y."/>
            <person name="Tangrot J."/>
            <person name="Rosling A."/>
        </authorList>
    </citation>
    <scope>NUCLEOTIDE SEQUENCE</scope>
    <source>
        <strain evidence="1">IN212</strain>
    </source>
</reference>
<organism evidence="1 2">
    <name type="scientific">Racocetra fulgida</name>
    <dbReference type="NCBI Taxonomy" id="60492"/>
    <lineage>
        <taxon>Eukaryota</taxon>
        <taxon>Fungi</taxon>
        <taxon>Fungi incertae sedis</taxon>
        <taxon>Mucoromycota</taxon>
        <taxon>Glomeromycotina</taxon>
        <taxon>Glomeromycetes</taxon>
        <taxon>Diversisporales</taxon>
        <taxon>Gigasporaceae</taxon>
        <taxon>Racocetra</taxon>
    </lineage>
</organism>
<sequence>TTKQATTKHKPFFFIYKKEAIFLFNLELDISPSIEEPLKGQILCCFESLLEQLNLVHQQAQ</sequence>
<dbReference type="AlphaFoldDB" id="A0A9N9JWU0"/>
<evidence type="ECO:0000313" key="1">
    <source>
        <dbReference type="EMBL" id="CAG8801293.1"/>
    </source>
</evidence>
<feature type="non-terminal residue" evidence="1">
    <location>
        <position position="1"/>
    </location>
</feature>
<name>A0A9N9JWU0_9GLOM</name>
<comment type="caution">
    <text evidence="1">The sequence shown here is derived from an EMBL/GenBank/DDBJ whole genome shotgun (WGS) entry which is preliminary data.</text>
</comment>